<dbReference type="Proteomes" id="UP000254711">
    <property type="component" value="Unassembled WGS sequence"/>
</dbReference>
<evidence type="ECO:0000313" key="1">
    <source>
        <dbReference type="EMBL" id="RDJ00358.1"/>
    </source>
</evidence>
<organism evidence="1 2">
    <name type="scientific">Dyella solisilvae</name>
    <dbReference type="NCBI Taxonomy" id="1920168"/>
    <lineage>
        <taxon>Bacteria</taxon>
        <taxon>Pseudomonadati</taxon>
        <taxon>Pseudomonadota</taxon>
        <taxon>Gammaproteobacteria</taxon>
        <taxon>Lysobacterales</taxon>
        <taxon>Rhodanobacteraceae</taxon>
        <taxon>Dyella</taxon>
    </lineage>
</organism>
<comment type="caution">
    <text evidence="1">The sequence shown here is derived from an EMBL/GenBank/DDBJ whole genome shotgun (WGS) entry which is preliminary data.</text>
</comment>
<keyword evidence="2" id="KW-1185">Reference proteome</keyword>
<sequence length="71" mass="7897">MVDPRAQGIAGVVRSIGSFTGAVDPHCVDLDVWRGMTPEERIERHVSTSDIEAIEKSYNCSPPRTDREQAR</sequence>
<reference evidence="1 2" key="1">
    <citation type="submission" date="2018-07" db="EMBL/GenBank/DDBJ databases">
        <title>Dyella solisilvae sp. nov., isolated from the pine and broad-leaved mixed forest soil.</title>
        <authorList>
            <person name="Gao Z."/>
            <person name="Qiu L."/>
        </authorList>
    </citation>
    <scope>NUCLEOTIDE SEQUENCE [LARGE SCALE GENOMIC DNA]</scope>
    <source>
        <strain evidence="1 2">DHG54</strain>
    </source>
</reference>
<dbReference type="AlphaFoldDB" id="A0A370KD55"/>
<protein>
    <submittedName>
        <fullName evidence="1">Uncharacterized protein</fullName>
    </submittedName>
</protein>
<proteinExistence type="predicted"/>
<name>A0A370KD55_9GAMM</name>
<dbReference type="EMBL" id="QQSY01000001">
    <property type="protein sequence ID" value="RDJ00358.1"/>
    <property type="molecule type" value="Genomic_DNA"/>
</dbReference>
<accession>A0A370KD55</accession>
<evidence type="ECO:0000313" key="2">
    <source>
        <dbReference type="Proteomes" id="UP000254711"/>
    </source>
</evidence>
<gene>
    <name evidence="1" type="ORF">DVT68_06035</name>
</gene>